<feature type="region of interest" description="Disordered" evidence="1">
    <location>
        <begin position="1"/>
        <end position="22"/>
    </location>
</feature>
<gene>
    <name evidence="2" type="ORF">FSB_LOCUS40520</name>
</gene>
<accession>A0A2N9HL13</accession>
<name>A0A2N9HL13_FAGSY</name>
<proteinExistence type="predicted"/>
<protein>
    <submittedName>
        <fullName evidence="2">Uncharacterized protein</fullName>
    </submittedName>
</protein>
<evidence type="ECO:0000313" key="2">
    <source>
        <dbReference type="EMBL" id="SPD12638.1"/>
    </source>
</evidence>
<evidence type="ECO:0000256" key="1">
    <source>
        <dbReference type="SAM" id="MobiDB-lite"/>
    </source>
</evidence>
<organism evidence="2">
    <name type="scientific">Fagus sylvatica</name>
    <name type="common">Beechnut</name>
    <dbReference type="NCBI Taxonomy" id="28930"/>
    <lineage>
        <taxon>Eukaryota</taxon>
        <taxon>Viridiplantae</taxon>
        <taxon>Streptophyta</taxon>
        <taxon>Embryophyta</taxon>
        <taxon>Tracheophyta</taxon>
        <taxon>Spermatophyta</taxon>
        <taxon>Magnoliopsida</taxon>
        <taxon>eudicotyledons</taxon>
        <taxon>Gunneridae</taxon>
        <taxon>Pentapetalae</taxon>
        <taxon>rosids</taxon>
        <taxon>fabids</taxon>
        <taxon>Fagales</taxon>
        <taxon>Fagaceae</taxon>
        <taxon>Fagus</taxon>
    </lineage>
</organism>
<dbReference type="AlphaFoldDB" id="A0A2N9HL13"/>
<sequence>MDSDIEESLKKRQRRTPLDSTSRKFEQLAARPFVMGEVGDLEFHFQHFCHPVGYAMWGVEFIIVLGRWLPGLGKYGT</sequence>
<reference evidence="2" key="1">
    <citation type="submission" date="2018-02" db="EMBL/GenBank/DDBJ databases">
        <authorList>
            <person name="Cohen D.B."/>
            <person name="Kent A.D."/>
        </authorList>
    </citation>
    <scope>NUCLEOTIDE SEQUENCE</scope>
</reference>
<dbReference type="EMBL" id="OIVN01003646">
    <property type="protein sequence ID" value="SPD12638.1"/>
    <property type="molecule type" value="Genomic_DNA"/>
</dbReference>